<dbReference type="SUPFAM" id="SSF50199">
    <property type="entry name" value="Staphylococcal nuclease"/>
    <property type="match status" value="1"/>
</dbReference>
<proteinExistence type="predicted"/>
<dbReference type="EMBL" id="GEDC01019578">
    <property type="protein sequence ID" value="JAS17720.1"/>
    <property type="molecule type" value="Transcribed_RNA"/>
</dbReference>
<dbReference type="InterPro" id="IPR035437">
    <property type="entry name" value="SNase_OB-fold_sf"/>
</dbReference>
<feature type="compositionally biased region" description="Gly residues" evidence="1">
    <location>
        <begin position="834"/>
        <end position="846"/>
    </location>
</feature>
<feature type="region of interest" description="Disordered" evidence="1">
    <location>
        <begin position="643"/>
        <end position="918"/>
    </location>
</feature>
<feature type="compositionally biased region" description="Polar residues" evidence="1">
    <location>
        <begin position="670"/>
        <end position="695"/>
    </location>
</feature>
<dbReference type="PANTHER" id="PTHR22948:SF15">
    <property type="entry name" value="TUDOR DOMAIN-CONTAINING PROTEIN 6"/>
    <property type="match status" value="1"/>
</dbReference>
<feature type="domain" description="Tudor" evidence="2">
    <location>
        <begin position="516"/>
        <end position="574"/>
    </location>
</feature>
<gene>
    <name evidence="3" type="ORF">g.20241</name>
</gene>
<feature type="compositionally biased region" description="Polar residues" evidence="1">
    <location>
        <begin position="906"/>
        <end position="918"/>
    </location>
</feature>
<dbReference type="CDD" id="cd20379">
    <property type="entry name" value="Tudor_dTUD-like"/>
    <property type="match status" value="1"/>
</dbReference>
<feature type="domain" description="Tudor" evidence="2">
    <location>
        <begin position="1188"/>
        <end position="1245"/>
    </location>
</feature>
<feature type="domain" description="Tudor" evidence="2">
    <location>
        <begin position="75"/>
        <end position="133"/>
    </location>
</feature>
<dbReference type="FunFam" id="2.30.30.140:FF:000018">
    <property type="entry name" value="Serine/threonine-protein kinase 31"/>
    <property type="match status" value="2"/>
</dbReference>
<dbReference type="Pfam" id="PF00567">
    <property type="entry name" value="TUDOR"/>
    <property type="match status" value="6"/>
</dbReference>
<dbReference type="PANTHER" id="PTHR22948">
    <property type="entry name" value="TUDOR DOMAIN CONTAINING PROTEIN"/>
    <property type="match status" value="1"/>
</dbReference>
<dbReference type="PROSITE" id="PS50304">
    <property type="entry name" value="TUDOR"/>
    <property type="match status" value="6"/>
</dbReference>
<sequence length="1570" mass="177687">MHMASGGSSFNSAGLVKKPNMNSIELFITDVVSEGSFLKIWAQSDRMAAIFIDRIMFAHKNNFDKGIGSVQQINQLQIGLLCCAKYTDGNYYRCKILSFITHVEVNVIFVDYGYKAPIHISNIRLFDNLAQDKTYLEGHELSSEYYLAHGVPKTHQWDSEDVKIIKQRLCFKELKCLILEEMYGKKFVKIFINDIDFVQILKYNNLADEVLLDAQRVILRSKYSFDFPPPPFPHQKISSISTTHPSLTSQKISSVLTTEPAKKSSAPPFQSEMLAPGTKHQVYVSHVEDGPLSFSVQIKDVAEKSLVQMMAQINSTSNIKNLSGPWLPGVVCLGRFSEDQSLCRAIIMNIYDEKCLLYYVDYGNSEVLPHTEIFEIPLQFVDIKVVAMRFTLANIKDISFSDKVKAYFKEQVTFKLVVIEVTETESSPLKQYCEMFIDGENIKVKLLEKVRAEHPPAFIKQHLPITRTREDIVVTYVESPSCFYVQLNKNKEALSTVMGCVDIICKKGAAQLTKDKLQPGKVCCALYSADQVWYRAQILMVYEETASVLFVDYGNQDIVPLALLREIKSDLVEKVRTQAVECCLIGYHNILPDQAISMKLEELILEQTLTMEVLDYTNNHIPIVELYDVSLTKISSKLANTQAVQPTSAGHQQPHTFNISKDRDEWNDLPASSQPNLNNDSNPSRCTNAVKTNLAFQADRSWSKKGPPRNQANKCYRDGIKNKSKWSHDNEEWQDKGGKNLHREKDKTSWRNKENSNKLSKNFNTDGGWPEEDVGSSDSKPRKFDRYEGKKSFKFNSREGDNSSEGDKSDQFEDRGNKKFEYSSGRDYKRKGGDSGFGNDRGGEGGFRSNRGNGHFKRDSGFRNDRGDGSFKRDGFKNDRGDGSFKRDGFRNNRGGGNFKRDRGDSYQTEFSGNNKMSTWGEPKELTVPQSVVSVGFTGIVEIVYSISPSEFYVQLTSDVENLTALMSDIASSFATGGGEIIDNPKKGQFCIAKYSEDETWYRGCIETVNTASCDVIFIDYGNHEEVNNDNIKKMKESFTILPTQSVKCELYGCVSPSEGWSEEEVSNFIANCEGKTLSANFVEKVFSKNSFKVVLTDQETGVVINSATSLGYSVPEENVNAAIAKINEKTYCDFPIQLGSNLRVQPTWFISPSQFYVQPLNSESEYRKMIEQMQIIVKKGVIKPTTQLKVGDPIIAKFKEDNVLYRARVKSDGHSPTVTFVDYGNTAKVESGMIWELEPQYAILPVQAICCALSGIVPVDKTWSKAGTSNIISYFTGDEFNCTFVDQQNGIYTVNLFNGDKNVAQELIANGLAVEKSEKHSDKDEIEEVELVVLKGQTFSVVITQVENSKQFYIHLMPEQAIAWLQILQEDAKNLKALPMEQLNRGTVCIHKYDDYLNRCKIMDVENMRVFYIDSGLVKEVKSEDLFELPASKEHPALATPCELYLQEPLTEELEVQFKSTATYKPYFAYVHGVFNDKLQVTLYVKYGQPNQNLILPFKCPIICPMPILSSHHKVIVVSASGESVYLQKPELVDSLYEFLGKLFNFYDAQEYEEQKWETYMYCAAKKFS</sequence>
<dbReference type="InterPro" id="IPR002999">
    <property type="entry name" value="Tudor"/>
</dbReference>
<name>A0A1B6CW63_9HEMI</name>
<feature type="domain" description="Tudor" evidence="2">
    <location>
        <begin position="984"/>
        <end position="1042"/>
    </location>
</feature>
<feature type="compositionally biased region" description="Basic and acidic residues" evidence="1">
    <location>
        <begin position="779"/>
        <end position="833"/>
    </location>
</feature>
<evidence type="ECO:0000313" key="3">
    <source>
        <dbReference type="EMBL" id="JAS17720.1"/>
    </source>
</evidence>
<feature type="compositionally biased region" description="Polar residues" evidence="1">
    <location>
        <begin position="643"/>
        <end position="659"/>
    </location>
</feature>
<organism evidence="3">
    <name type="scientific">Clastoptera arizonana</name>
    <name type="common">Arizona spittle bug</name>
    <dbReference type="NCBI Taxonomy" id="38151"/>
    <lineage>
        <taxon>Eukaryota</taxon>
        <taxon>Metazoa</taxon>
        <taxon>Ecdysozoa</taxon>
        <taxon>Arthropoda</taxon>
        <taxon>Hexapoda</taxon>
        <taxon>Insecta</taxon>
        <taxon>Pterygota</taxon>
        <taxon>Neoptera</taxon>
        <taxon>Paraneoptera</taxon>
        <taxon>Hemiptera</taxon>
        <taxon>Auchenorrhyncha</taxon>
        <taxon>Cercopoidea</taxon>
        <taxon>Clastopteridae</taxon>
        <taxon>Clastoptera</taxon>
    </lineage>
</organism>
<dbReference type="SMART" id="SM00333">
    <property type="entry name" value="TUDOR"/>
    <property type="match status" value="7"/>
</dbReference>
<dbReference type="Gene3D" id="2.40.50.90">
    <property type="match status" value="4"/>
</dbReference>
<evidence type="ECO:0000256" key="1">
    <source>
        <dbReference type="SAM" id="MobiDB-lite"/>
    </source>
</evidence>
<reference evidence="3" key="1">
    <citation type="submission" date="2015-12" db="EMBL/GenBank/DDBJ databases">
        <title>De novo transcriptome assembly of four potential Pierce s Disease insect vectors from Arizona vineyards.</title>
        <authorList>
            <person name="Tassone E.E."/>
        </authorList>
    </citation>
    <scope>NUCLEOTIDE SEQUENCE</scope>
</reference>
<dbReference type="InterPro" id="IPR050621">
    <property type="entry name" value="Tudor_domain_containing"/>
</dbReference>
<feature type="domain" description="Tudor" evidence="2">
    <location>
        <begin position="1383"/>
        <end position="1437"/>
    </location>
</feature>
<feature type="compositionally biased region" description="Basic and acidic residues" evidence="1">
    <location>
        <begin position="715"/>
        <end position="756"/>
    </location>
</feature>
<evidence type="ECO:0000259" key="2">
    <source>
        <dbReference type="PROSITE" id="PS50304"/>
    </source>
</evidence>
<feature type="domain" description="Tudor" evidence="2">
    <location>
        <begin position="325"/>
        <end position="383"/>
    </location>
</feature>
<dbReference type="SUPFAM" id="SSF63748">
    <property type="entry name" value="Tudor/PWWP/MBT"/>
    <property type="match status" value="6"/>
</dbReference>
<protein>
    <recommendedName>
        <fullName evidence="2">Tudor domain-containing protein</fullName>
    </recommendedName>
</protein>
<dbReference type="Gene3D" id="2.30.30.140">
    <property type="match status" value="6"/>
</dbReference>
<accession>A0A1B6CW63</accession>
<feature type="compositionally biased region" description="Basic and acidic residues" evidence="1">
    <location>
        <begin position="856"/>
        <end position="891"/>
    </location>
</feature>
<dbReference type="GO" id="GO:0005737">
    <property type="term" value="C:cytoplasm"/>
    <property type="evidence" value="ECO:0007669"/>
    <property type="project" value="UniProtKB-ARBA"/>
</dbReference>